<dbReference type="STRING" id="1890364.A0A2P6N5Q6"/>
<feature type="binding site" evidence="4">
    <location>
        <position position="72"/>
    </location>
    <ligand>
        <name>GTP</name>
        <dbReference type="ChEBI" id="CHEBI:37565"/>
    </ligand>
</feature>
<feature type="compositionally biased region" description="Basic and acidic residues" evidence="6">
    <location>
        <begin position="250"/>
        <end position="268"/>
    </location>
</feature>
<dbReference type="Proteomes" id="UP000241769">
    <property type="component" value="Unassembled WGS sequence"/>
</dbReference>
<organism evidence="7 8">
    <name type="scientific">Planoprotostelium fungivorum</name>
    <dbReference type="NCBI Taxonomy" id="1890364"/>
    <lineage>
        <taxon>Eukaryota</taxon>
        <taxon>Amoebozoa</taxon>
        <taxon>Evosea</taxon>
        <taxon>Variosea</taxon>
        <taxon>Cavosteliida</taxon>
        <taxon>Cavosteliaceae</taxon>
        <taxon>Planoprotostelium</taxon>
    </lineage>
</organism>
<keyword evidence="3 4" id="KW-0342">GTP-binding</keyword>
<dbReference type="GO" id="GO:0046872">
    <property type="term" value="F:metal ion binding"/>
    <property type="evidence" value="ECO:0007669"/>
    <property type="project" value="UniProtKB-KW"/>
</dbReference>
<evidence type="ECO:0000256" key="3">
    <source>
        <dbReference type="ARBA" id="ARBA00023134"/>
    </source>
</evidence>
<comment type="caution">
    <text evidence="7">The sequence shown here is derived from an EMBL/GenBank/DDBJ whole genome shotgun (WGS) entry which is preliminary data.</text>
</comment>
<evidence type="ECO:0000256" key="5">
    <source>
        <dbReference type="PIRSR" id="PIRSR606689-2"/>
    </source>
</evidence>
<keyword evidence="8" id="KW-1185">Reference proteome</keyword>
<feature type="compositionally biased region" description="Polar residues" evidence="6">
    <location>
        <begin position="270"/>
        <end position="282"/>
    </location>
</feature>
<dbReference type="SMART" id="SM00175">
    <property type="entry name" value="RAB"/>
    <property type="match status" value="1"/>
</dbReference>
<feature type="binding site" evidence="5">
    <location>
        <position position="50"/>
    </location>
    <ligand>
        <name>Mg(2+)</name>
        <dbReference type="ChEBI" id="CHEBI:18420"/>
    </ligand>
</feature>
<evidence type="ECO:0000313" key="7">
    <source>
        <dbReference type="EMBL" id="PRP79282.1"/>
    </source>
</evidence>
<proteinExistence type="inferred from homology"/>
<dbReference type="GO" id="GO:0003924">
    <property type="term" value="F:GTPase activity"/>
    <property type="evidence" value="ECO:0007669"/>
    <property type="project" value="InterPro"/>
</dbReference>
<dbReference type="SMART" id="SM00177">
    <property type="entry name" value="ARF"/>
    <property type="match status" value="1"/>
</dbReference>
<dbReference type="Pfam" id="PF00025">
    <property type="entry name" value="Arf"/>
    <property type="match status" value="1"/>
</dbReference>
<reference evidence="7 8" key="1">
    <citation type="journal article" date="2018" name="Genome Biol. Evol.">
        <title>Multiple Roots of Fruiting Body Formation in Amoebozoa.</title>
        <authorList>
            <person name="Hillmann F."/>
            <person name="Forbes G."/>
            <person name="Novohradska S."/>
            <person name="Ferling I."/>
            <person name="Riege K."/>
            <person name="Groth M."/>
            <person name="Westermann M."/>
            <person name="Marz M."/>
            <person name="Spaller T."/>
            <person name="Winckler T."/>
            <person name="Schaap P."/>
            <person name="Glockner G."/>
        </authorList>
    </citation>
    <scope>NUCLEOTIDE SEQUENCE [LARGE SCALE GENOMIC DNA]</scope>
    <source>
        <strain evidence="7 8">Jena</strain>
    </source>
</reference>
<keyword evidence="5" id="KW-0460">Magnesium</keyword>
<dbReference type="GO" id="GO:0005525">
    <property type="term" value="F:GTP binding"/>
    <property type="evidence" value="ECO:0007669"/>
    <property type="project" value="UniProtKB-KW"/>
</dbReference>
<dbReference type="InterPro" id="IPR027417">
    <property type="entry name" value="P-loop_NTPase"/>
</dbReference>
<feature type="compositionally biased region" description="Basic and acidic residues" evidence="6">
    <location>
        <begin position="221"/>
        <end position="237"/>
    </location>
</feature>
<dbReference type="InParanoid" id="A0A2P6N5Q6"/>
<evidence type="ECO:0000256" key="6">
    <source>
        <dbReference type="SAM" id="MobiDB-lite"/>
    </source>
</evidence>
<feature type="compositionally biased region" description="Basic and acidic residues" evidence="6">
    <location>
        <begin position="317"/>
        <end position="329"/>
    </location>
</feature>
<comment type="similarity">
    <text evidence="1">Belongs to the small GTPase superfamily. Arf family.</text>
</comment>
<feature type="compositionally biased region" description="Basic and acidic residues" evidence="6">
    <location>
        <begin position="283"/>
        <end position="304"/>
    </location>
</feature>
<gene>
    <name evidence="7" type="ORF">PROFUN_12423</name>
</gene>
<accession>A0A2P6N5Q6</accession>
<dbReference type="SUPFAM" id="SSF52540">
    <property type="entry name" value="P-loop containing nucleoside triphosphate hydrolases"/>
    <property type="match status" value="1"/>
</dbReference>
<feature type="binding site" evidence="4">
    <location>
        <begin position="26"/>
        <end position="33"/>
    </location>
    <ligand>
        <name>GTP</name>
        <dbReference type="ChEBI" id="CHEBI:37565"/>
    </ligand>
</feature>
<name>A0A2P6N5Q6_9EUKA</name>
<dbReference type="Gene3D" id="3.40.50.300">
    <property type="entry name" value="P-loop containing nucleotide triphosphate hydrolases"/>
    <property type="match status" value="1"/>
</dbReference>
<dbReference type="InterPro" id="IPR051995">
    <property type="entry name" value="Ciliary_GTPase"/>
</dbReference>
<dbReference type="OrthoDB" id="14717at2759"/>
<dbReference type="PANTHER" id="PTHR46090">
    <property type="entry name" value="ADP-RIBOSYLATION FACTOR-LIKE PROTEIN 13B"/>
    <property type="match status" value="1"/>
</dbReference>
<feature type="region of interest" description="Disordered" evidence="6">
    <location>
        <begin position="221"/>
        <end position="374"/>
    </location>
</feature>
<evidence type="ECO:0000313" key="8">
    <source>
        <dbReference type="Proteomes" id="UP000241769"/>
    </source>
</evidence>
<dbReference type="PRINTS" id="PR00328">
    <property type="entry name" value="SAR1GTPBP"/>
</dbReference>
<protein>
    <submittedName>
        <fullName evidence="7">ADP-ribosylation factor-like protein 13B-like</fullName>
    </submittedName>
</protein>
<keyword evidence="5" id="KW-0479">Metal-binding</keyword>
<feature type="binding site" evidence="4">
    <location>
        <begin position="128"/>
        <end position="131"/>
    </location>
    <ligand>
        <name>GTP</name>
        <dbReference type="ChEBI" id="CHEBI:37565"/>
    </ligand>
</feature>
<dbReference type="InterPro" id="IPR005225">
    <property type="entry name" value="Small_GTP-bd"/>
</dbReference>
<dbReference type="SMART" id="SM00178">
    <property type="entry name" value="SAR"/>
    <property type="match status" value="1"/>
</dbReference>
<feature type="binding site" evidence="5">
    <location>
        <position position="33"/>
    </location>
    <ligand>
        <name>Mg(2+)</name>
        <dbReference type="ChEBI" id="CHEBI:18420"/>
    </ligand>
</feature>
<evidence type="ECO:0000256" key="1">
    <source>
        <dbReference type="ARBA" id="ARBA00010290"/>
    </source>
</evidence>
<dbReference type="AlphaFoldDB" id="A0A2P6N5Q6"/>
<dbReference type="CDD" id="cd00878">
    <property type="entry name" value="Arf_Arl"/>
    <property type="match status" value="1"/>
</dbReference>
<feature type="compositionally biased region" description="Polar residues" evidence="6">
    <location>
        <begin position="239"/>
        <end position="249"/>
    </location>
</feature>
<dbReference type="PANTHER" id="PTHR46090:SF2">
    <property type="entry name" value="ADP-RIBOSYLATION FACTOR-LIKE PROTEIN 13B"/>
    <property type="match status" value="1"/>
</dbReference>
<evidence type="ECO:0000256" key="4">
    <source>
        <dbReference type="PIRSR" id="PIRSR606689-1"/>
    </source>
</evidence>
<dbReference type="FunFam" id="3.40.50.300:FF:001166">
    <property type="entry name" value="ADP-ribosylation factor D"/>
    <property type="match status" value="1"/>
</dbReference>
<dbReference type="PROSITE" id="PS51419">
    <property type="entry name" value="RAB"/>
    <property type="match status" value="1"/>
</dbReference>
<keyword evidence="2 4" id="KW-0547">Nucleotide-binding</keyword>
<sequence length="374" mass="42824">MFGLVRNFVFWIKKKQNKHMTIVVIGVNNAGKTTLLTALKGDNPDLVTPTVGFSNQEVTYGRVKLNIFDLGGAENFRGIWKHYYAEVFGAIYVLDSTDKKSLEVSKNCLLELVKDPRFEGKPILILANKRDLPNASTVDDISREMELDQLQLPSYRILSCRALTKEGDPIDDNITRGVRWLVDSIDTQYRSLFGRVEAKAREKQEREEKRKRIEAARRQREIEAAERAEREEKERQEATNQEPTSQETEAQMKLEVQREMQPEQKKEAQPIQSTGALQTNDQEATKEKKRESEGEKVTTPRREPPPPYSEQAAQESNARERGKEEKDSLTPRQPTGASCSDKKMSEIVQSESSKERKEEETQEGADFHPLNTPR</sequence>
<dbReference type="PROSITE" id="PS51417">
    <property type="entry name" value="ARF"/>
    <property type="match status" value="1"/>
</dbReference>
<dbReference type="InterPro" id="IPR006689">
    <property type="entry name" value="Small_GTPase_ARF/SAR"/>
</dbReference>
<dbReference type="EMBL" id="MDYQ01000189">
    <property type="protein sequence ID" value="PRP79282.1"/>
    <property type="molecule type" value="Genomic_DNA"/>
</dbReference>
<dbReference type="NCBIfam" id="TIGR00231">
    <property type="entry name" value="small_GTP"/>
    <property type="match status" value="1"/>
</dbReference>
<evidence type="ECO:0000256" key="2">
    <source>
        <dbReference type="ARBA" id="ARBA00022741"/>
    </source>
</evidence>